<organism evidence="6 7">
    <name type="scientific">Leeia speluncae</name>
    <dbReference type="NCBI Taxonomy" id="2884804"/>
    <lineage>
        <taxon>Bacteria</taxon>
        <taxon>Pseudomonadati</taxon>
        <taxon>Pseudomonadota</taxon>
        <taxon>Betaproteobacteria</taxon>
        <taxon>Neisseriales</taxon>
        <taxon>Leeiaceae</taxon>
        <taxon>Leeia</taxon>
    </lineage>
</organism>
<dbReference type="SUPFAM" id="SSF46785">
    <property type="entry name" value="Winged helix' DNA-binding domain"/>
    <property type="match status" value="1"/>
</dbReference>
<name>A0ABS8DA17_9NEIS</name>
<gene>
    <name evidence="6" type="ORF">LIN78_12890</name>
</gene>
<dbReference type="SUPFAM" id="SSF53850">
    <property type="entry name" value="Periplasmic binding protein-like II"/>
    <property type="match status" value="1"/>
</dbReference>
<evidence type="ECO:0000256" key="3">
    <source>
        <dbReference type="ARBA" id="ARBA00023125"/>
    </source>
</evidence>
<proteinExistence type="inferred from homology"/>
<evidence type="ECO:0000259" key="5">
    <source>
        <dbReference type="PROSITE" id="PS50931"/>
    </source>
</evidence>
<dbReference type="EMBL" id="JAJBZT010000007">
    <property type="protein sequence ID" value="MCB6184443.1"/>
    <property type="molecule type" value="Genomic_DNA"/>
</dbReference>
<feature type="domain" description="HTH lysR-type" evidence="5">
    <location>
        <begin position="8"/>
        <end position="65"/>
    </location>
</feature>
<dbReference type="PROSITE" id="PS50931">
    <property type="entry name" value="HTH_LYSR"/>
    <property type="match status" value="1"/>
</dbReference>
<dbReference type="Gene3D" id="1.10.10.10">
    <property type="entry name" value="Winged helix-like DNA-binding domain superfamily/Winged helix DNA-binding domain"/>
    <property type="match status" value="1"/>
</dbReference>
<dbReference type="InterPro" id="IPR005119">
    <property type="entry name" value="LysR_subst-bd"/>
</dbReference>
<sequence length="301" mass="33852">MLGNLSDLDLRLIRVFLGVVDAGGITPAQTALNVGQSTISTQLSSLETRLGYRLCERGRAGFALTPKGERFVELSRSLLAAVGEFTEQARHMDKQLVGNLRIGLIGHTPLSQNARISEAIAHFRKRNEAVRFDIQVRPPGELEEDLINGAVEIAVGYFWHRVPTLNYTSLFIEKQIAYCGRGHPLFEQAGETTFEEVAPHEWAWRSYPIPEAQIYANEIHITAQADNMEAVAMLILSGYHLGFLPIHFAEPYVKQGLLKPLNPKLFHYEVPFFVVTRQKRFLSDIVRAFLEDLQDAHGEES</sequence>
<dbReference type="PANTHER" id="PTHR30126:SF98">
    <property type="entry name" value="HTH-TYPE TRANSCRIPTIONAL ACTIVATOR BAUR"/>
    <property type="match status" value="1"/>
</dbReference>
<dbReference type="InterPro" id="IPR000847">
    <property type="entry name" value="LysR_HTH_N"/>
</dbReference>
<dbReference type="RefSeq" id="WP_227181254.1">
    <property type="nucleotide sequence ID" value="NZ_JAJBZT010000007.1"/>
</dbReference>
<evidence type="ECO:0000256" key="4">
    <source>
        <dbReference type="ARBA" id="ARBA00023163"/>
    </source>
</evidence>
<keyword evidence="7" id="KW-1185">Reference proteome</keyword>
<keyword evidence="4" id="KW-0804">Transcription</keyword>
<evidence type="ECO:0000256" key="1">
    <source>
        <dbReference type="ARBA" id="ARBA00009437"/>
    </source>
</evidence>
<dbReference type="Proteomes" id="UP001165395">
    <property type="component" value="Unassembled WGS sequence"/>
</dbReference>
<dbReference type="Pfam" id="PF03466">
    <property type="entry name" value="LysR_substrate"/>
    <property type="match status" value="1"/>
</dbReference>
<dbReference type="PANTHER" id="PTHR30126">
    <property type="entry name" value="HTH-TYPE TRANSCRIPTIONAL REGULATOR"/>
    <property type="match status" value="1"/>
</dbReference>
<reference evidence="6" key="1">
    <citation type="submission" date="2021-10" db="EMBL/GenBank/DDBJ databases">
        <title>The complete genome sequence of Leeia sp. TBRC 13508.</title>
        <authorList>
            <person name="Charoenyingcharoen P."/>
            <person name="Yukphan P."/>
        </authorList>
    </citation>
    <scope>NUCLEOTIDE SEQUENCE</scope>
    <source>
        <strain evidence="6">TBRC 13508</strain>
    </source>
</reference>
<protein>
    <submittedName>
        <fullName evidence="6">LysR family transcriptional regulator</fullName>
    </submittedName>
</protein>
<evidence type="ECO:0000313" key="7">
    <source>
        <dbReference type="Proteomes" id="UP001165395"/>
    </source>
</evidence>
<keyword evidence="2" id="KW-0805">Transcription regulation</keyword>
<accession>A0ABS8DA17</accession>
<dbReference type="InterPro" id="IPR036390">
    <property type="entry name" value="WH_DNA-bd_sf"/>
</dbReference>
<dbReference type="InterPro" id="IPR036388">
    <property type="entry name" value="WH-like_DNA-bd_sf"/>
</dbReference>
<dbReference type="CDD" id="cd05466">
    <property type="entry name" value="PBP2_LTTR_substrate"/>
    <property type="match status" value="1"/>
</dbReference>
<dbReference type="Pfam" id="PF00126">
    <property type="entry name" value="HTH_1"/>
    <property type="match status" value="1"/>
</dbReference>
<evidence type="ECO:0000256" key="2">
    <source>
        <dbReference type="ARBA" id="ARBA00023015"/>
    </source>
</evidence>
<keyword evidence="3" id="KW-0238">DNA-binding</keyword>
<dbReference type="Gene3D" id="3.40.190.290">
    <property type="match status" value="1"/>
</dbReference>
<evidence type="ECO:0000313" key="6">
    <source>
        <dbReference type="EMBL" id="MCB6184443.1"/>
    </source>
</evidence>
<comment type="similarity">
    <text evidence="1">Belongs to the LysR transcriptional regulatory family.</text>
</comment>
<comment type="caution">
    <text evidence="6">The sequence shown here is derived from an EMBL/GenBank/DDBJ whole genome shotgun (WGS) entry which is preliminary data.</text>
</comment>